<dbReference type="RefSeq" id="XP_016656859.1">
    <property type="nucleotide sequence ID" value="XM_016801370.1"/>
</dbReference>
<dbReference type="Pfam" id="PF05485">
    <property type="entry name" value="THAP"/>
    <property type="match status" value="1"/>
</dbReference>
<reference evidence="8" key="1">
    <citation type="submission" date="2010-06" db="EMBL/GenBank/DDBJ databases">
        <authorList>
            <person name="Jiang H."/>
            <person name="Abraham K."/>
            <person name="Ali S."/>
            <person name="Alsbrooks S.L."/>
            <person name="Anim B.N."/>
            <person name="Anosike U.S."/>
            <person name="Attaway T."/>
            <person name="Bandaranaike D.P."/>
            <person name="Battles P.K."/>
            <person name="Bell S.N."/>
            <person name="Bell A.V."/>
            <person name="Beltran B."/>
            <person name="Bickham C."/>
            <person name="Bustamante Y."/>
            <person name="Caleb T."/>
            <person name="Canada A."/>
            <person name="Cardenas V."/>
            <person name="Carter K."/>
            <person name="Chacko J."/>
            <person name="Chandrabose M.N."/>
            <person name="Chavez D."/>
            <person name="Chavez A."/>
            <person name="Chen L."/>
            <person name="Chu H.-S."/>
            <person name="Claassen K.J."/>
            <person name="Cockrell R."/>
            <person name="Collins M."/>
            <person name="Cooper J.A."/>
            <person name="Cree A."/>
            <person name="Curry S.M."/>
            <person name="Da Y."/>
            <person name="Dao M.D."/>
            <person name="Das B."/>
            <person name="Davila M.-L."/>
            <person name="Davy-Carroll L."/>
            <person name="Denson S."/>
            <person name="Dinh H."/>
            <person name="Ebong V.E."/>
            <person name="Edwards J.R."/>
            <person name="Egan A."/>
            <person name="El-Daye J."/>
            <person name="Escobedo L."/>
            <person name="Fernandez S."/>
            <person name="Fernando P.R."/>
            <person name="Flagg N."/>
            <person name="Forbes L.D."/>
            <person name="Fowler R.G."/>
            <person name="Fu Q."/>
            <person name="Gabisi R.A."/>
            <person name="Ganer J."/>
            <person name="Garbino Pronczuk A."/>
            <person name="Garcia R.M."/>
            <person name="Garner T."/>
            <person name="Garrett T.E."/>
            <person name="Gonzalez D.A."/>
            <person name="Hamid H."/>
            <person name="Hawkins E.S."/>
            <person name="Hirani K."/>
            <person name="Hogues M.E."/>
            <person name="Hollins B."/>
            <person name="Hsiao C.-H."/>
            <person name="Jabil R."/>
            <person name="James M.L."/>
            <person name="Jhangiani S.N."/>
            <person name="Johnson B."/>
            <person name="Johnson Q."/>
            <person name="Joshi V."/>
            <person name="Kalu J.B."/>
            <person name="Kam C."/>
            <person name="Kashfia A."/>
            <person name="Keebler J."/>
            <person name="Kisamo H."/>
            <person name="Kovar C.L."/>
            <person name="Lago L.A."/>
            <person name="Lai C.-Y."/>
            <person name="Laidlaw J."/>
            <person name="Lara F."/>
            <person name="Le T.-K."/>
            <person name="Lee S.L."/>
            <person name="Legall F.H."/>
            <person name="Lemon S.J."/>
            <person name="Lewis L.R."/>
            <person name="Li B."/>
            <person name="Liu Y."/>
            <person name="Liu Y.-S."/>
            <person name="Lopez J."/>
            <person name="Lozado R.J."/>
            <person name="Lu J."/>
            <person name="Madu R.C."/>
            <person name="Maheshwari M."/>
            <person name="Maheshwari R."/>
            <person name="Malloy K."/>
            <person name="Martinez E."/>
            <person name="Mathew T."/>
            <person name="Mercado I.C."/>
            <person name="Mercado C."/>
            <person name="Meyer B."/>
            <person name="Montgomery K."/>
            <person name="Morgan M.B."/>
            <person name="Munidasa M."/>
            <person name="Nazareth L.V."/>
            <person name="Nelson J."/>
            <person name="Ng B.M."/>
            <person name="Nguyen N.B."/>
            <person name="Nguyen P.Q."/>
            <person name="Nguyen T."/>
            <person name="Obregon M."/>
            <person name="Okwuonu G.O."/>
            <person name="Onwere C.G."/>
            <person name="Orozco G."/>
            <person name="Parra A."/>
            <person name="Patel S."/>
            <person name="Patil S."/>
            <person name="Perez A."/>
            <person name="Perez Y."/>
            <person name="Pham C."/>
            <person name="Primus E.L."/>
            <person name="Pu L.-L."/>
            <person name="Puazo M."/>
            <person name="Qin X."/>
            <person name="Quiroz J.B."/>
            <person name="Reese J."/>
            <person name="Richards S."/>
            <person name="Rives C.M."/>
            <person name="Robberts R."/>
            <person name="Ruiz S.J."/>
            <person name="Ruiz M.J."/>
            <person name="Santibanez J."/>
            <person name="Schneider B.W."/>
            <person name="Sisson I."/>
            <person name="Smith M."/>
            <person name="Sodergren E."/>
            <person name="Song X.-Z."/>
            <person name="Song B.B."/>
            <person name="Summersgill H."/>
            <person name="Thelus R."/>
            <person name="Thornton R.D."/>
            <person name="Trejos Z.Y."/>
            <person name="Usmani K."/>
            <person name="Vattathil S."/>
            <person name="Villasana D."/>
            <person name="Walker D.L."/>
            <person name="Wang S."/>
            <person name="Wang K."/>
            <person name="White C.S."/>
            <person name="Williams A.C."/>
            <person name="Williamson J."/>
            <person name="Wilson K."/>
            <person name="Woghiren I.O."/>
            <person name="Woodworth J.R."/>
            <person name="Worley K.C."/>
            <person name="Wright R.A."/>
            <person name="Wu W."/>
            <person name="Young L."/>
            <person name="Zhang L."/>
            <person name="Zhang J."/>
            <person name="Zhu Y."/>
            <person name="Muzny D.M."/>
            <person name="Weinstock G."/>
            <person name="Gibbs R.A."/>
        </authorList>
    </citation>
    <scope>NUCLEOTIDE SEQUENCE [LARGE SCALE GENOMIC DNA]</scope>
    <source>
        <strain evidence="8">LSR1</strain>
    </source>
</reference>
<evidence type="ECO:0000256" key="1">
    <source>
        <dbReference type="ARBA" id="ARBA00022723"/>
    </source>
</evidence>
<evidence type="ECO:0000259" key="6">
    <source>
        <dbReference type="PROSITE" id="PS50950"/>
    </source>
</evidence>
<keyword evidence="2 5" id="KW-0863">Zinc-finger</keyword>
<protein>
    <recommendedName>
        <fullName evidence="6">THAP-type domain-containing protein</fullName>
    </recommendedName>
</protein>
<keyword evidence="3" id="KW-0862">Zinc</keyword>
<keyword evidence="8" id="KW-1185">Reference proteome</keyword>
<dbReference type="GeneID" id="100160923"/>
<dbReference type="InterPro" id="IPR006612">
    <property type="entry name" value="THAP_Znf"/>
</dbReference>
<keyword evidence="1" id="KW-0479">Metal-binding</keyword>
<evidence type="ECO:0000256" key="3">
    <source>
        <dbReference type="ARBA" id="ARBA00022833"/>
    </source>
</evidence>
<evidence type="ECO:0000256" key="4">
    <source>
        <dbReference type="ARBA" id="ARBA00023125"/>
    </source>
</evidence>
<dbReference type="OrthoDB" id="40579at2759"/>
<reference evidence="7" key="2">
    <citation type="submission" date="2022-06" db="UniProtKB">
        <authorList>
            <consortium name="EnsemblMetazoa"/>
        </authorList>
    </citation>
    <scope>IDENTIFICATION</scope>
</reference>
<accession>A0A8R2D1M3</accession>
<dbReference type="Proteomes" id="UP000007819">
    <property type="component" value="Chromosome A2"/>
</dbReference>
<proteinExistence type="predicted"/>
<evidence type="ECO:0000313" key="8">
    <source>
        <dbReference type="Proteomes" id="UP000007819"/>
    </source>
</evidence>
<dbReference type="AlphaFoldDB" id="A0A8R2D1M3"/>
<dbReference type="EnsemblMetazoa" id="XM_016801370.2">
    <property type="protein sequence ID" value="XP_016656859.1"/>
    <property type="gene ID" value="LOC100160923"/>
</dbReference>
<dbReference type="SUPFAM" id="SSF57716">
    <property type="entry name" value="Glucocorticoid receptor-like (DNA-binding domain)"/>
    <property type="match status" value="1"/>
</dbReference>
<evidence type="ECO:0000256" key="5">
    <source>
        <dbReference type="PROSITE-ProRule" id="PRU00309"/>
    </source>
</evidence>
<evidence type="ECO:0000313" key="7">
    <source>
        <dbReference type="EnsemblMetazoa" id="XP_016656859.1"/>
    </source>
</evidence>
<keyword evidence="4 5" id="KW-0238">DNA-binding</keyword>
<dbReference type="SMART" id="SM00980">
    <property type="entry name" value="THAP"/>
    <property type="match status" value="1"/>
</dbReference>
<organism evidence="7 8">
    <name type="scientific">Acyrthosiphon pisum</name>
    <name type="common">Pea aphid</name>
    <dbReference type="NCBI Taxonomy" id="7029"/>
    <lineage>
        <taxon>Eukaryota</taxon>
        <taxon>Metazoa</taxon>
        <taxon>Ecdysozoa</taxon>
        <taxon>Arthropoda</taxon>
        <taxon>Hexapoda</taxon>
        <taxon>Insecta</taxon>
        <taxon>Pterygota</taxon>
        <taxon>Neoptera</taxon>
        <taxon>Paraneoptera</taxon>
        <taxon>Hemiptera</taxon>
        <taxon>Sternorrhyncha</taxon>
        <taxon>Aphidomorpha</taxon>
        <taxon>Aphidoidea</taxon>
        <taxon>Aphididae</taxon>
        <taxon>Macrosiphini</taxon>
        <taxon>Acyrthosiphon</taxon>
    </lineage>
</organism>
<dbReference type="GO" id="GO:0003677">
    <property type="term" value="F:DNA binding"/>
    <property type="evidence" value="ECO:0007669"/>
    <property type="project" value="UniProtKB-UniRule"/>
</dbReference>
<dbReference type="EnsemblMetazoa" id="XM_016801371.1">
    <property type="protein sequence ID" value="XP_016656860.1"/>
    <property type="gene ID" value="LOC100160923"/>
</dbReference>
<sequence length="191" mass="21294">MIEDNNDNSYCVTADAYGESSDFLHSVHTMVKHCVICHNVEAVPGVSVHTFLIDAVRQRLWVQFVENLMIHVNRTSKSCSRHFIPGVHFLQGGIRPRLTRTAMPSIVVGAPPVPDRELPIHSEIDNADANGGTEIVAVEVVEVQVESINMEVVQMDQVLMDDVEVVPGQVKMVAPNNNEEMQLEIDFLLRI</sequence>
<name>A0A8R2D1M3_ACYPI</name>
<dbReference type="PROSITE" id="PS50950">
    <property type="entry name" value="ZF_THAP"/>
    <property type="match status" value="1"/>
</dbReference>
<dbReference type="GO" id="GO:0008270">
    <property type="term" value="F:zinc ion binding"/>
    <property type="evidence" value="ECO:0007669"/>
    <property type="project" value="UniProtKB-KW"/>
</dbReference>
<feature type="domain" description="THAP-type" evidence="6">
    <location>
        <begin position="30"/>
        <end position="107"/>
    </location>
</feature>
<dbReference type="RefSeq" id="XP_016656860.1">
    <property type="nucleotide sequence ID" value="XM_016801371.1"/>
</dbReference>
<evidence type="ECO:0000256" key="2">
    <source>
        <dbReference type="ARBA" id="ARBA00022771"/>
    </source>
</evidence>